<dbReference type="AlphaFoldDB" id="A0A445ENP3"/>
<comment type="caution">
    <text evidence="1">The sequence shown here is derived from an EMBL/GenBank/DDBJ whole genome shotgun (WGS) entry which is preliminary data.</text>
</comment>
<dbReference type="Proteomes" id="UP000289738">
    <property type="component" value="Chromosome A01"/>
</dbReference>
<proteinExistence type="predicted"/>
<protein>
    <submittedName>
        <fullName evidence="1">Uncharacterized protein</fullName>
    </submittedName>
</protein>
<keyword evidence="2" id="KW-1185">Reference proteome</keyword>
<reference evidence="1 2" key="1">
    <citation type="submission" date="2019-01" db="EMBL/GenBank/DDBJ databases">
        <title>Sequencing of cultivated peanut Arachis hypogaea provides insights into genome evolution and oil improvement.</title>
        <authorList>
            <person name="Chen X."/>
        </authorList>
    </citation>
    <scope>NUCLEOTIDE SEQUENCE [LARGE SCALE GENOMIC DNA]</scope>
    <source>
        <strain evidence="2">cv. Fuhuasheng</strain>
        <tissue evidence="1">Leaves</tissue>
    </source>
</reference>
<dbReference type="EMBL" id="SDMP01000001">
    <property type="protein sequence ID" value="RYR77001.1"/>
    <property type="molecule type" value="Genomic_DNA"/>
</dbReference>
<evidence type="ECO:0000313" key="2">
    <source>
        <dbReference type="Proteomes" id="UP000289738"/>
    </source>
</evidence>
<sequence length="64" mass="7322">MTITYIIGSYSASRVPRNKLELHVNLAKEILVLGLEPRTRGFVNGAMELWKELKEQARCNGEYL</sequence>
<gene>
    <name evidence="1" type="ORF">Ahy_A01g001490</name>
</gene>
<evidence type="ECO:0000313" key="1">
    <source>
        <dbReference type="EMBL" id="RYR77001.1"/>
    </source>
</evidence>
<name>A0A445ENP3_ARAHY</name>
<accession>A0A445ENP3</accession>
<organism evidence="1 2">
    <name type="scientific">Arachis hypogaea</name>
    <name type="common">Peanut</name>
    <dbReference type="NCBI Taxonomy" id="3818"/>
    <lineage>
        <taxon>Eukaryota</taxon>
        <taxon>Viridiplantae</taxon>
        <taxon>Streptophyta</taxon>
        <taxon>Embryophyta</taxon>
        <taxon>Tracheophyta</taxon>
        <taxon>Spermatophyta</taxon>
        <taxon>Magnoliopsida</taxon>
        <taxon>eudicotyledons</taxon>
        <taxon>Gunneridae</taxon>
        <taxon>Pentapetalae</taxon>
        <taxon>rosids</taxon>
        <taxon>fabids</taxon>
        <taxon>Fabales</taxon>
        <taxon>Fabaceae</taxon>
        <taxon>Papilionoideae</taxon>
        <taxon>50 kb inversion clade</taxon>
        <taxon>dalbergioids sensu lato</taxon>
        <taxon>Dalbergieae</taxon>
        <taxon>Pterocarpus clade</taxon>
        <taxon>Arachis</taxon>
    </lineage>
</organism>